<accession>A0ABX7BDI2</accession>
<evidence type="ECO:0000313" key="2">
    <source>
        <dbReference type="EMBL" id="QQP91081.1"/>
    </source>
</evidence>
<keyword evidence="3" id="KW-1185">Reference proteome</keyword>
<keyword evidence="1" id="KW-0732">Signal</keyword>
<dbReference type="EMBL" id="CP067420">
    <property type="protein sequence ID" value="QQP91081.1"/>
    <property type="molecule type" value="Genomic_DNA"/>
</dbReference>
<name>A0ABX7BDI2_9PROT</name>
<feature type="signal peptide" evidence="1">
    <location>
        <begin position="1"/>
        <end position="24"/>
    </location>
</feature>
<evidence type="ECO:0000256" key="1">
    <source>
        <dbReference type="SAM" id="SignalP"/>
    </source>
</evidence>
<organism evidence="2 3">
    <name type="scientific">Skermanella cutis</name>
    <dbReference type="NCBI Taxonomy" id="2775420"/>
    <lineage>
        <taxon>Bacteria</taxon>
        <taxon>Pseudomonadati</taxon>
        <taxon>Pseudomonadota</taxon>
        <taxon>Alphaproteobacteria</taxon>
        <taxon>Rhodospirillales</taxon>
        <taxon>Azospirillaceae</taxon>
        <taxon>Skermanella</taxon>
    </lineage>
</organism>
<protein>
    <recommendedName>
        <fullName evidence="4">Cytochrome c domain-containing protein</fullName>
    </recommendedName>
</protein>
<gene>
    <name evidence="2" type="ORF">IGS68_07680</name>
</gene>
<evidence type="ECO:0000313" key="3">
    <source>
        <dbReference type="Proteomes" id="UP000595197"/>
    </source>
</evidence>
<dbReference type="RefSeq" id="WP_201078626.1">
    <property type="nucleotide sequence ID" value="NZ_CP067420.1"/>
</dbReference>
<sequence>MKYHGNLTACLLAALTLLAAPAQAADPDYGVPLPNPAIPDYVFPAPETALLTAVNNADTAAIYRHGWGLWASLTAPTTRTAYGIADAPVYLTWLTKQDLVNLSTAATSATPSATTAGATTRAAASGPGRSLGLKPLSQLRKFGIDSSAPKPKAATRAAAVTPDTQVFETVAYDPTAAKFINDNKLFVLSTIQALYTAGQAEIPTFPVTAVSIKPVYKIVSQSELIGGKYYAMPAWPGTPVVTAEIVTSGYPETAWPGCVYVDVTNPGASKSTGIDGACSGQTAASTYGLGDFINYPVTSSNVAAFNAEGYDVAAGDYLLLMAMHVTSREMAEWTWQTYFWTPAPMNPPLPSSDAIAAAQPAALSMPAAHYAMSIGYQMISPNQPINGGNNDGKPVVVYNPYLESGFNAQVFSVSRPVTDPNTGVAWTGQVGVETNCMTCHSLAAVNFGTGGGTGYATTFYIGRNDPIFAGTVQTDFLWSIADVVSSQQTSSAVKK</sequence>
<feature type="chain" id="PRO_5045423245" description="Cytochrome c domain-containing protein" evidence="1">
    <location>
        <begin position="25"/>
        <end position="495"/>
    </location>
</feature>
<proteinExistence type="predicted"/>
<evidence type="ECO:0008006" key="4">
    <source>
        <dbReference type="Google" id="ProtNLM"/>
    </source>
</evidence>
<reference evidence="2" key="1">
    <citation type="submission" date="2021-02" db="EMBL/GenBank/DDBJ databases">
        <title>Skermanella TT6 skin isolate.</title>
        <authorList>
            <person name="Lee K."/>
            <person name="Ganzorig M."/>
        </authorList>
    </citation>
    <scope>NUCLEOTIDE SEQUENCE</scope>
    <source>
        <strain evidence="2">TT6</strain>
    </source>
</reference>
<dbReference type="Proteomes" id="UP000595197">
    <property type="component" value="Chromosome"/>
</dbReference>